<dbReference type="OrthoDB" id="6150533at2759"/>
<accession>A0A8S3SEA2</accession>
<organism evidence="1 2">
    <name type="scientific">Mytilus edulis</name>
    <name type="common">Blue mussel</name>
    <dbReference type="NCBI Taxonomy" id="6550"/>
    <lineage>
        <taxon>Eukaryota</taxon>
        <taxon>Metazoa</taxon>
        <taxon>Spiralia</taxon>
        <taxon>Lophotrochozoa</taxon>
        <taxon>Mollusca</taxon>
        <taxon>Bivalvia</taxon>
        <taxon>Autobranchia</taxon>
        <taxon>Pteriomorphia</taxon>
        <taxon>Mytilida</taxon>
        <taxon>Mytiloidea</taxon>
        <taxon>Mytilidae</taxon>
        <taxon>Mytilinae</taxon>
        <taxon>Mytilus</taxon>
    </lineage>
</organism>
<reference evidence="1" key="1">
    <citation type="submission" date="2021-03" db="EMBL/GenBank/DDBJ databases">
        <authorList>
            <person name="Bekaert M."/>
        </authorList>
    </citation>
    <scope>NUCLEOTIDE SEQUENCE</scope>
</reference>
<dbReference type="AlphaFoldDB" id="A0A8S3SEA2"/>
<evidence type="ECO:0000313" key="2">
    <source>
        <dbReference type="Proteomes" id="UP000683360"/>
    </source>
</evidence>
<dbReference type="Proteomes" id="UP000683360">
    <property type="component" value="Unassembled WGS sequence"/>
</dbReference>
<comment type="caution">
    <text evidence="1">The sequence shown here is derived from an EMBL/GenBank/DDBJ whole genome shotgun (WGS) entry which is preliminary data.</text>
</comment>
<name>A0A8S3SEA2_MYTED</name>
<dbReference type="EMBL" id="CAJPWZ010001582">
    <property type="protein sequence ID" value="CAG2217924.1"/>
    <property type="molecule type" value="Genomic_DNA"/>
</dbReference>
<protein>
    <submittedName>
        <fullName evidence="1">Uncharacterized protein</fullName>
    </submittedName>
</protein>
<keyword evidence="2" id="KW-1185">Reference proteome</keyword>
<gene>
    <name evidence="1" type="ORF">MEDL_31613</name>
</gene>
<proteinExistence type="predicted"/>
<sequence length="189" mass="21129">MKTKTAEKRMIHMVKGDEITARVQGPDRMSVHQIGDVDYQVQSLNTLTEALVDKEATKTAICITRVTLKKLSKEMSCNNKIAVLTYICREIIGHVIGELNKTNVNKAMYGKVFEAFWKTIETMLPEKKSSTLLEEVQSQVSYNIKLLNLVIKKNPEQNEIDGAKIADLLEGVALPICLIEQSCVSTSQS</sequence>
<evidence type="ECO:0000313" key="1">
    <source>
        <dbReference type="EMBL" id="CAG2217924.1"/>
    </source>
</evidence>